<comment type="caution">
    <text evidence="1">The sequence shown here is derived from an EMBL/GenBank/DDBJ whole genome shotgun (WGS) entry which is preliminary data.</text>
</comment>
<accession>A0ABQ6FS58</accession>
<evidence type="ECO:0000313" key="1">
    <source>
        <dbReference type="EMBL" id="GLV55862.1"/>
    </source>
</evidence>
<name>A0ABQ6FS58_9CHLR</name>
<evidence type="ECO:0000313" key="2">
    <source>
        <dbReference type="Proteomes" id="UP001344906"/>
    </source>
</evidence>
<dbReference type="EMBL" id="BSRI01000001">
    <property type="protein sequence ID" value="GLV55862.1"/>
    <property type="molecule type" value="Genomic_DNA"/>
</dbReference>
<protein>
    <submittedName>
        <fullName evidence="1">Uncharacterized protein</fullName>
    </submittedName>
</protein>
<sequence length="55" mass="6353">MVIHLNARNLIKTWFAHTASNACDVTYLVKWFFRINGAQQYSKIEAGEPEKQIEA</sequence>
<gene>
    <name evidence="1" type="ORF">KDH_27060</name>
</gene>
<dbReference type="Proteomes" id="UP001344906">
    <property type="component" value="Unassembled WGS sequence"/>
</dbReference>
<keyword evidence="2" id="KW-1185">Reference proteome</keyword>
<organism evidence="1 2">
    <name type="scientific">Dictyobacter halimunensis</name>
    <dbReference type="NCBI Taxonomy" id="3026934"/>
    <lineage>
        <taxon>Bacteria</taxon>
        <taxon>Bacillati</taxon>
        <taxon>Chloroflexota</taxon>
        <taxon>Ktedonobacteria</taxon>
        <taxon>Ktedonobacterales</taxon>
        <taxon>Dictyobacteraceae</taxon>
        <taxon>Dictyobacter</taxon>
    </lineage>
</organism>
<proteinExistence type="predicted"/>
<reference evidence="1 2" key="1">
    <citation type="submission" date="2023-02" db="EMBL/GenBank/DDBJ databases">
        <title>Dictyobacter halimunensis sp. nov., a new member of the class Ktedonobacteria from forest soil in a geothermal area.</title>
        <authorList>
            <person name="Rachmania M.K."/>
            <person name="Ningsih F."/>
            <person name="Sakai Y."/>
            <person name="Yabe S."/>
            <person name="Yokota A."/>
            <person name="Sjamsuridzal W."/>
        </authorList>
    </citation>
    <scope>NUCLEOTIDE SEQUENCE [LARGE SCALE GENOMIC DNA]</scope>
    <source>
        <strain evidence="1 2">S3.2.2.5</strain>
    </source>
</reference>